<organism evidence="1 2">
    <name type="scientific">Pluteus cervinus</name>
    <dbReference type="NCBI Taxonomy" id="181527"/>
    <lineage>
        <taxon>Eukaryota</taxon>
        <taxon>Fungi</taxon>
        <taxon>Dikarya</taxon>
        <taxon>Basidiomycota</taxon>
        <taxon>Agaricomycotina</taxon>
        <taxon>Agaricomycetes</taxon>
        <taxon>Agaricomycetidae</taxon>
        <taxon>Agaricales</taxon>
        <taxon>Pluteineae</taxon>
        <taxon>Pluteaceae</taxon>
        <taxon>Pluteus</taxon>
    </lineage>
</organism>
<protein>
    <submittedName>
        <fullName evidence="1">Uncharacterized protein</fullName>
    </submittedName>
</protein>
<dbReference type="EMBL" id="ML208269">
    <property type="protein sequence ID" value="TFK74335.1"/>
    <property type="molecule type" value="Genomic_DNA"/>
</dbReference>
<accession>A0ACD3B866</accession>
<evidence type="ECO:0000313" key="2">
    <source>
        <dbReference type="Proteomes" id="UP000308600"/>
    </source>
</evidence>
<keyword evidence="2" id="KW-1185">Reference proteome</keyword>
<proteinExistence type="predicted"/>
<name>A0ACD3B866_9AGAR</name>
<evidence type="ECO:0000313" key="1">
    <source>
        <dbReference type="EMBL" id="TFK74335.1"/>
    </source>
</evidence>
<reference evidence="1 2" key="1">
    <citation type="journal article" date="2019" name="Nat. Ecol. Evol.">
        <title>Megaphylogeny resolves global patterns of mushroom evolution.</title>
        <authorList>
            <person name="Varga T."/>
            <person name="Krizsan K."/>
            <person name="Foldi C."/>
            <person name="Dima B."/>
            <person name="Sanchez-Garcia M."/>
            <person name="Sanchez-Ramirez S."/>
            <person name="Szollosi G.J."/>
            <person name="Szarkandi J.G."/>
            <person name="Papp V."/>
            <person name="Albert L."/>
            <person name="Andreopoulos W."/>
            <person name="Angelini C."/>
            <person name="Antonin V."/>
            <person name="Barry K.W."/>
            <person name="Bougher N.L."/>
            <person name="Buchanan P."/>
            <person name="Buyck B."/>
            <person name="Bense V."/>
            <person name="Catcheside P."/>
            <person name="Chovatia M."/>
            <person name="Cooper J."/>
            <person name="Damon W."/>
            <person name="Desjardin D."/>
            <person name="Finy P."/>
            <person name="Geml J."/>
            <person name="Haridas S."/>
            <person name="Hughes K."/>
            <person name="Justo A."/>
            <person name="Karasinski D."/>
            <person name="Kautmanova I."/>
            <person name="Kiss B."/>
            <person name="Kocsube S."/>
            <person name="Kotiranta H."/>
            <person name="LaButti K.M."/>
            <person name="Lechner B.E."/>
            <person name="Liimatainen K."/>
            <person name="Lipzen A."/>
            <person name="Lukacs Z."/>
            <person name="Mihaltcheva S."/>
            <person name="Morgado L.N."/>
            <person name="Niskanen T."/>
            <person name="Noordeloos M.E."/>
            <person name="Ohm R.A."/>
            <person name="Ortiz-Santana B."/>
            <person name="Ovrebo C."/>
            <person name="Racz N."/>
            <person name="Riley R."/>
            <person name="Savchenko A."/>
            <person name="Shiryaev A."/>
            <person name="Soop K."/>
            <person name="Spirin V."/>
            <person name="Szebenyi C."/>
            <person name="Tomsovsky M."/>
            <person name="Tulloss R.E."/>
            <person name="Uehling J."/>
            <person name="Grigoriev I.V."/>
            <person name="Vagvolgyi C."/>
            <person name="Papp T."/>
            <person name="Martin F.M."/>
            <person name="Miettinen O."/>
            <person name="Hibbett D.S."/>
            <person name="Nagy L.G."/>
        </authorList>
    </citation>
    <scope>NUCLEOTIDE SEQUENCE [LARGE SCALE GENOMIC DNA]</scope>
    <source>
        <strain evidence="1 2">NL-1719</strain>
    </source>
</reference>
<dbReference type="Proteomes" id="UP000308600">
    <property type="component" value="Unassembled WGS sequence"/>
</dbReference>
<sequence>MRLQVVDSLSLLRAEFYWRDRALWLETQGYKLRPRYQPGWAPEIPNLENVPLNDEEFVAMAVPAVVDATRTKDGKRVLLKRIVKSDHPFEAGLTKLLSAEPLSADPLNHCIPVLDEISPPNEPGVTYLVLPFLQQLTCLPFDTFGEIVDFVKQLFTGVQFLHHHHIAHRDIGIPNVLMEGEQMFPEGWNHFRGHRTPRGNKHSTFFRRSIQPPKYYIIDFGLSRQYDATETNPQEPPIGGGDRSVPEFKTNKEAFNPFQTDIYYTGNLIRRLIMTGYYGAGFLDPLIKDMIQKDPEKRPTIDEVITRFEAICKNLSDRKLRSRPIPRKGKIIKGIRNHLEHRKRMREYIEQGIPPIPFRSGPSEIIE</sequence>
<gene>
    <name evidence="1" type="ORF">BDN72DRAFT_760235</name>
</gene>